<accession>A0A329TY19</accession>
<reference evidence="8 9" key="1">
    <citation type="submission" date="2018-02" db="EMBL/GenBank/DDBJ databases">
        <title>Complete genome sequencing of Faecalibacterium prausnitzii strains isolated from the human gut.</title>
        <authorList>
            <person name="Fitzgerald B.C."/>
            <person name="Shkoporov A.N."/>
            <person name="Ross P.R."/>
            <person name="Hill C."/>
        </authorList>
    </citation>
    <scope>NUCLEOTIDE SEQUENCE [LARGE SCALE GENOMIC DNA]</scope>
    <source>
        <strain evidence="8 9">APC942/32-1</strain>
    </source>
</reference>
<comment type="similarity">
    <text evidence="2">Belongs to the EamA transporter family.</text>
</comment>
<feature type="transmembrane region" description="Helical" evidence="6">
    <location>
        <begin position="65"/>
        <end position="85"/>
    </location>
</feature>
<evidence type="ECO:0000256" key="4">
    <source>
        <dbReference type="ARBA" id="ARBA00022989"/>
    </source>
</evidence>
<comment type="caution">
    <text evidence="8">The sequence shown here is derived from an EMBL/GenBank/DDBJ whole genome shotgun (WGS) entry which is preliminary data.</text>
</comment>
<dbReference type="GO" id="GO:0016020">
    <property type="term" value="C:membrane"/>
    <property type="evidence" value="ECO:0007669"/>
    <property type="project" value="UniProtKB-SubCell"/>
</dbReference>
<proteinExistence type="inferred from homology"/>
<feature type="transmembrane region" description="Helical" evidence="6">
    <location>
        <begin position="206"/>
        <end position="224"/>
    </location>
</feature>
<feature type="transmembrane region" description="Helical" evidence="6">
    <location>
        <begin position="37"/>
        <end position="53"/>
    </location>
</feature>
<dbReference type="Proteomes" id="UP000251144">
    <property type="component" value="Unassembled WGS sequence"/>
</dbReference>
<sequence>MTQRQKGALYMILSALCFASMQVVVRLSREIPTMEQIFMRNSFVLIVSAIIILRKKGSLFGPAKYQPYLFGRSFFGFLGLITLFYASSHAAQGDVTILNKTSPIWVTILAVIFMKEKLPKIQIPALALSMVGAFIVFRPSFESNPFPLVVAFLSAVTSGVAYTFLSFFKGKVDGLTVMMHFSTFSAIASIPFMLKDFVVPSFKQAVLLLLIGVFGSLGQAFITYAYRFAPASEISIYNYSGIIFSMILGFFILGEPVKFTSVIGGALVAAASVMVYVYNNRSNKKAGDETTK</sequence>
<gene>
    <name evidence="8" type="ORF">C4N26_08715</name>
</gene>
<feature type="transmembrane region" description="Helical" evidence="6">
    <location>
        <begin position="7"/>
        <end position="25"/>
    </location>
</feature>
<dbReference type="InterPro" id="IPR000620">
    <property type="entry name" value="EamA_dom"/>
</dbReference>
<organism evidence="8 9">
    <name type="scientific">Faecalibacterium prausnitzii</name>
    <dbReference type="NCBI Taxonomy" id="853"/>
    <lineage>
        <taxon>Bacteria</taxon>
        <taxon>Bacillati</taxon>
        <taxon>Bacillota</taxon>
        <taxon>Clostridia</taxon>
        <taxon>Eubacteriales</taxon>
        <taxon>Oscillospiraceae</taxon>
        <taxon>Faecalibacterium</taxon>
    </lineage>
</organism>
<evidence type="ECO:0000256" key="5">
    <source>
        <dbReference type="ARBA" id="ARBA00023136"/>
    </source>
</evidence>
<evidence type="ECO:0000313" key="9">
    <source>
        <dbReference type="Proteomes" id="UP000251144"/>
    </source>
</evidence>
<keyword evidence="3 6" id="KW-0812">Transmembrane</keyword>
<dbReference type="EMBL" id="PRLB01000007">
    <property type="protein sequence ID" value="RAW53964.1"/>
    <property type="molecule type" value="Genomic_DNA"/>
</dbReference>
<dbReference type="OrthoDB" id="5148831at2"/>
<evidence type="ECO:0000256" key="6">
    <source>
        <dbReference type="SAM" id="Phobius"/>
    </source>
</evidence>
<feature type="domain" description="EamA" evidence="7">
    <location>
        <begin position="148"/>
        <end position="276"/>
    </location>
</feature>
<protein>
    <submittedName>
        <fullName evidence="8">EamA/RhaT family transporter</fullName>
    </submittedName>
</protein>
<keyword evidence="5 6" id="KW-0472">Membrane</keyword>
<feature type="transmembrane region" description="Helical" evidence="6">
    <location>
        <begin position="236"/>
        <end position="253"/>
    </location>
</feature>
<feature type="transmembrane region" description="Helical" evidence="6">
    <location>
        <begin position="259"/>
        <end position="278"/>
    </location>
</feature>
<name>A0A329TY19_9FIRM</name>
<dbReference type="SUPFAM" id="SSF103481">
    <property type="entry name" value="Multidrug resistance efflux transporter EmrE"/>
    <property type="match status" value="2"/>
</dbReference>
<dbReference type="PANTHER" id="PTHR22911">
    <property type="entry name" value="ACYL-MALONYL CONDENSING ENZYME-RELATED"/>
    <property type="match status" value="1"/>
</dbReference>
<keyword evidence="4 6" id="KW-1133">Transmembrane helix</keyword>
<evidence type="ECO:0000256" key="2">
    <source>
        <dbReference type="ARBA" id="ARBA00007362"/>
    </source>
</evidence>
<evidence type="ECO:0000313" key="8">
    <source>
        <dbReference type="EMBL" id="RAW53964.1"/>
    </source>
</evidence>
<feature type="transmembrane region" description="Helical" evidence="6">
    <location>
        <begin position="175"/>
        <end position="194"/>
    </location>
</feature>
<dbReference type="InterPro" id="IPR037185">
    <property type="entry name" value="EmrE-like"/>
</dbReference>
<dbReference type="Pfam" id="PF00892">
    <property type="entry name" value="EamA"/>
    <property type="match status" value="2"/>
</dbReference>
<evidence type="ECO:0000259" key="7">
    <source>
        <dbReference type="Pfam" id="PF00892"/>
    </source>
</evidence>
<evidence type="ECO:0000256" key="1">
    <source>
        <dbReference type="ARBA" id="ARBA00004141"/>
    </source>
</evidence>
<dbReference type="RefSeq" id="WP_149795183.1">
    <property type="nucleotide sequence ID" value="NZ_JAWHPQ010000005.1"/>
</dbReference>
<evidence type="ECO:0000256" key="3">
    <source>
        <dbReference type="ARBA" id="ARBA00022692"/>
    </source>
</evidence>
<comment type="subcellular location">
    <subcellularLocation>
        <location evidence="1">Membrane</location>
        <topology evidence="1">Multi-pass membrane protein</topology>
    </subcellularLocation>
</comment>
<dbReference type="AlphaFoldDB" id="A0A329TY19"/>
<feature type="transmembrane region" description="Helical" evidence="6">
    <location>
        <begin position="146"/>
        <end position="168"/>
    </location>
</feature>
<dbReference type="PANTHER" id="PTHR22911:SF6">
    <property type="entry name" value="SOLUTE CARRIER FAMILY 35 MEMBER G1"/>
    <property type="match status" value="1"/>
</dbReference>
<feature type="domain" description="EamA" evidence="7">
    <location>
        <begin position="6"/>
        <end position="137"/>
    </location>
</feature>